<dbReference type="OrthoDB" id="5244465at2"/>
<dbReference type="InterPro" id="IPR053924">
    <property type="entry name" value="RecX_HTH_2nd"/>
</dbReference>
<dbReference type="AlphaFoldDB" id="A0A2V1K6B5"/>
<dbReference type="Gene3D" id="1.10.10.10">
    <property type="entry name" value="Winged helix-like DNA-binding domain superfamily/Winged helix DNA-binding domain"/>
    <property type="match status" value="3"/>
</dbReference>
<feature type="domain" description="RecX third three-helical" evidence="7">
    <location>
        <begin position="114"/>
        <end position="160"/>
    </location>
</feature>
<dbReference type="InterPro" id="IPR053925">
    <property type="entry name" value="RecX_HTH_3rd"/>
</dbReference>
<dbReference type="RefSeq" id="WP_109094282.1">
    <property type="nucleotide sequence ID" value="NZ_QETB01000005.1"/>
</dbReference>
<evidence type="ECO:0000313" key="10">
    <source>
        <dbReference type="Proteomes" id="UP000245283"/>
    </source>
</evidence>
<name>A0A2V1K6B5_9ACTO</name>
<comment type="subcellular location">
    <subcellularLocation>
        <location evidence="1 5">Cytoplasm</location>
    </subcellularLocation>
</comment>
<dbReference type="HAMAP" id="MF_01114">
    <property type="entry name" value="RecX"/>
    <property type="match status" value="1"/>
</dbReference>
<accession>A0A2V1K6B5</accession>
<dbReference type="Pfam" id="PF02631">
    <property type="entry name" value="RecX_HTH2"/>
    <property type="match status" value="1"/>
</dbReference>
<protein>
    <recommendedName>
        <fullName evidence="3 5">Regulatory protein RecX</fullName>
    </recommendedName>
</protein>
<sequence length="172" mass="19637">MASRRKPEIGELDREEQGRLARDIVTRQLAMMDRSRAQLERTLVRKGMPEDVIDEVLSHYEEIGLIDDEHFAEVLTRTRFTQKRASRRAIAAELEQKGVDREIIERVITQIDPDSEFQAAVELASKKLRAGGGNPETLNRRTYALLARRGFSSGMCSSALRQAREQVELELD</sequence>
<dbReference type="PANTHER" id="PTHR33602">
    <property type="entry name" value="REGULATORY PROTEIN RECX FAMILY PROTEIN"/>
    <property type="match status" value="1"/>
</dbReference>
<feature type="domain" description="RecX first three-helical" evidence="8">
    <location>
        <begin position="21"/>
        <end position="58"/>
    </location>
</feature>
<dbReference type="Pfam" id="PF21982">
    <property type="entry name" value="RecX_HTH1"/>
    <property type="match status" value="1"/>
</dbReference>
<comment type="caution">
    <text evidence="9">The sequence shown here is derived from an EMBL/GenBank/DDBJ whole genome shotgun (WGS) entry which is preliminary data.</text>
</comment>
<dbReference type="Proteomes" id="UP000245283">
    <property type="component" value="Unassembled WGS sequence"/>
</dbReference>
<keyword evidence="4 5" id="KW-0963">Cytoplasm</keyword>
<dbReference type="Pfam" id="PF21981">
    <property type="entry name" value="RecX_HTH3"/>
    <property type="match status" value="1"/>
</dbReference>
<evidence type="ECO:0000313" key="9">
    <source>
        <dbReference type="EMBL" id="PWF25793.1"/>
    </source>
</evidence>
<evidence type="ECO:0000256" key="3">
    <source>
        <dbReference type="ARBA" id="ARBA00018111"/>
    </source>
</evidence>
<evidence type="ECO:0000259" key="6">
    <source>
        <dbReference type="Pfam" id="PF02631"/>
    </source>
</evidence>
<proteinExistence type="inferred from homology"/>
<keyword evidence="10" id="KW-1185">Reference proteome</keyword>
<reference evidence="10" key="1">
    <citation type="submission" date="2018-05" db="EMBL/GenBank/DDBJ databases">
        <authorList>
            <person name="Li Y."/>
        </authorList>
    </citation>
    <scope>NUCLEOTIDE SEQUENCE [LARGE SCALE GENOMIC DNA]</scope>
    <source>
        <strain evidence="10">sk1b4</strain>
    </source>
</reference>
<evidence type="ECO:0000259" key="8">
    <source>
        <dbReference type="Pfam" id="PF21982"/>
    </source>
</evidence>
<dbReference type="GO" id="GO:0006282">
    <property type="term" value="P:regulation of DNA repair"/>
    <property type="evidence" value="ECO:0007669"/>
    <property type="project" value="UniProtKB-UniRule"/>
</dbReference>
<feature type="domain" description="RecX second three-helical" evidence="6">
    <location>
        <begin position="67"/>
        <end position="107"/>
    </location>
</feature>
<evidence type="ECO:0000256" key="5">
    <source>
        <dbReference type="HAMAP-Rule" id="MF_01114"/>
    </source>
</evidence>
<organism evidence="9 10">
    <name type="scientific">Ancrocorticia populi</name>
    <dbReference type="NCBI Taxonomy" id="2175228"/>
    <lineage>
        <taxon>Bacteria</taxon>
        <taxon>Bacillati</taxon>
        <taxon>Actinomycetota</taxon>
        <taxon>Actinomycetes</taxon>
        <taxon>Actinomycetales</taxon>
        <taxon>Actinomycetaceae</taxon>
        <taxon>Ancrocorticia</taxon>
    </lineage>
</organism>
<comment type="function">
    <text evidence="5">Modulates RecA activity.</text>
</comment>
<dbReference type="PANTHER" id="PTHR33602:SF1">
    <property type="entry name" value="REGULATORY PROTEIN RECX FAMILY PROTEIN"/>
    <property type="match status" value="1"/>
</dbReference>
<evidence type="ECO:0000256" key="1">
    <source>
        <dbReference type="ARBA" id="ARBA00004496"/>
    </source>
</evidence>
<dbReference type="InterPro" id="IPR003783">
    <property type="entry name" value="Regulatory_RecX"/>
</dbReference>
<evidence type="ECO:0000256" key="4">
    <source>
        <dbReference type="ARBA" id="ARBA00022490"/>
    </source>
</evidence>
<evidence type="ECO:0000256" key="2">
    <source>
        <dbReference type="ARBA" id="ARBA00009695"/>
    </source>
</evidence>
<dbReference type="InterPro" id="IPR036388">
    <property type="entry name" value="WH-like_DNA-bd_sf"/>
</dbReference>
<dbReference type="EMBL" id="QETB01000005">
    <property type="protein sequence ID" value="PWF25793.1"/>
    <property type="molecule type" value="Genomic_DNA"/>
</dbReference>
<evidence type="ECO:0000259" key="7">
    <source>
        <dbReference type="Pfam" id="PF21981"/>
    </source>
</evidence>
<dbReference type="GO" id="GO:0005737">
    <property type="term" value="C:cytoplasm"/>
    <property type="evidence" value="ECO:0007669"/>
    <property type="project" value="UniProtKB-SubCell"/>
</dbReference>
<dbReference type="InterPro" id="IPR053926">
    <property type="entry name" value="RecX_HTH_1st"/>
</dbReference>
<gene>
    <name evidence="5" type="primary">recX</name>
    <name evidence="9" type="ORF">DD236_10165</name>
</gene>
<comment type="similarity">
    <text evidence="2 5">Belongs to the RecX family.</text>
</comment>